<accession>A0A9P8CL92</accession>
<feature type="region of interest" description="Disordered" evidence="1">
    <location>
        <begin position="210"/>
        <end position="246"/>
    </location>
</feature>
<feature type="compositionally biased region" description="Basic and acidic residues" evidence="1">
    <location>
        <begin position="229"/>
        <end position="246"/>
    </location>
</feature>
<reference evidence="2" key="1">
    <citation type="journal article" date="2021" name="IMA Fungus">
        <title>Genomic characterization of three marine fungi, including Emericellopsis atlantica sp. nov. with signatures of a generalist lifestyle and marine biomass degradation.</title>
        <authorList>
            <person name="Hagestad O.C."/>
            <person name="Hou L."/>
            <person name="Andersen J.H."/>
            <person name="Hansen E.H."/>
            <person name="Altermark B."/>
            <person name="Li C."/>
            <person name="Kuhnert E."/>
            <person name="Cox R.J."/>
            <person name="Crous P.W."/>
            <person name="Spatafora J.W."/>
            <person name="Lail K."/>
            <person name="Amirebrahimi M."/>
            <person name="Lipzen A."/>
            <person name="Pangilinan J."/>
            <person name="Andreopoulos W."/>
            <person name="Hayes R.D."/>
            <person name="Ng V."/>
            <person name="Grigoriev I.V."/>
            <person name="Jackson S.A."/>
            <person name="Sutton T.D.S."/>
            <person name="Dobson A.D.W."/>
            <person name="Rama T."/>
        </authorList>
    </citation>
    <scope>NUCLEOTIDE SEQUENCE</scope>
    <source>
        <strain evidence="2">TS7</strain>
    </source>
</reference>
<dbReference type="Proteomes" id="UP000887229">
    <property type="component" value="Unassembled WGS sequence"/>
</dbReference>
<feature type="region of interest" description="Disordered" evidence="1">
    <location>
        <begin position="95"/>
        <end position="182"/>
    </location>
</feature>
<evidence type="ECO:0000313" key="3">
    <source>
        <dbReference type="Proteomes" id="UP000887229"/>
    </source>
</evidence>
<feature type="region of interest" description="Disordered" evidence="1">
    <location>
        <begin position="53"/>
        <end position="82"/>
    </location>
</feature>
<protein>
    <submittedName>
        <fullName evidence="2">Uncharacterized protein</fullName>
    </submittedName>
</protein>
<comment type="caution">
    <text evidence="2">The sequence shown here is derived from an EMBL/GenBank/DDBJ whole genome shotgun (WGS) entry which is preliminary data.</text>
</comment>
<sequence>MATTDIPPQWRLRLRQYHRYVTYWRTQADADGEDRSADALPPPLDVDLWRIISSIGPRPDPEAQEEEEEDWPAHWASNPRSWSASCRELRRAMGKCGQATGGDDSGGPSVQQDDGMEAINATTGQEGKCAPPNEAERPERLTASGPSAVAEQDRKSRSHTQHDVNLAQRPDVTSSPSLKRSPFAARVDAIKQSMAAARTAREAILARALTHDTAAKKTWRRSLPLSDHTPARCSDEEDASVHSLEE</sequence>
<evidence type="ECO:0000256" key="1">
    <source>
        <dbReference type="SAM" id="MobiDB-lite"/>
    </source>
</evidence>
<dbReference type="GeneID" id="70290122"/>
<name>A0A9P8CL92_9HYPO</name>
<gene>
    <name evidence="2" type="ORF">F5Z01DRAFT_343410</name>
</gene>
<dbReference type="EMBL" id="MU251273">
    <property type="protein sequence ID" value="KAG9250842.1"/>
    <property type="molecule type" value="Genomic_DNA"/>
</dbReference>
<dbReference type="AlphaFoldDB" id="A0A9P8CL92"/>
<evidence type="ECO:0000313" key="2">
    <source>
        <dbReference type="EMBL" id="KAG9250842.1"/>
    </source>
</evidence>
<dbReference type="RefSeq" id="XP_046114766.1">
    <property type="nucleotide sequence ID" value="XM_046259219.1"/>
</dbReference>
<organism evidence="2 3">
    <name type="scientific">Emericellopsis atlantica</name>
    <dbReference type="NCBI Taxonomy" id="2614577"/>
    <lineage>
        <taxon>Eukaryota</taxon>
        <taxon>Fungi</taxon>
        <taxon>Dikarya</taxon>
        <taxon>Ascomycota</taxon>
        <taxon>Pezizomycotina</taxon>
        <taxon>Sordariomycetes</taxon>
        <taxon>Hypocreomycetidae</taxon>
        <taxon>Hypocreales</taxon>
        <taxon>Bionectriaceae</taxon>
        <taxon>Emericellopsis</taxon>
    </lineage>
</organism>
<proteinExistence type="predicted"/>
<keyword evidence="3" id="KW-1185">Reference proteome</keyword>